<dbReference type="OrthoDB" id="9796554at2"/>
<accession>A0A4V1G8C2</accession>
<feature type="domain" description="Thioredoxin" evidence="1">
    <location>
        <begin position="18"/>
        <end position="155"/>
    </location>
</feature>
<dbReference type="PROSITE" id="PS51352">
    <property type="entry name" value="THIOREDOXIN_2"/>
    <property type="match status" value="1"/>
</dbReference>
<dbReference type="PANTHER" id="PTHR42852">
    <property type="entry name" value="THIOL:DISULFIDE INTERCHANGE PROTEIN DSBE"/>
    <property type="match status" value="1"/>
</dbReference>
<dbReference type="SUPFAM" id="SSF52833">
    <property type="entry name" value="Thioredoxin-like"/>
    <property type="match status" value="1"/>
</dbReference>
<dbReference type="InterPro" id="IPR036249">
    <property type="entry name" value="Thioredoxin-like_sf"/>
</dbReference>
<dbReference type="GO" id="GO:0016209">
    <property type="term" value="F:antioxidant activity"/>
    <property type="evidence" value="ECO:0007669"/>
    <property type="project" value="InterPro"/>
</dbReference>
<proteinExistence type="predicted"/>
<dbReference type="InterPro" id="IPR000866">
    <property type="entry name" value="AhpC/TSA"/>
</dbReference>
<dbReference type="EMBL" id="CP040428">
    <property type="protein sequence ID" value="QCT22637.1"/>
    <property type="molecule type" value="Genomic_DNA"/>
</dbReference>
<organism evidence="2 3">
    <name type="scientific">Jejubacter calystegiae</name>
    <dbReference type="NCBI Taxonomy" id="2579935"/>
    <lineage>
        <taxon>Bacteria</taxon>
        <taxon>Pseudomonadati</taxon>
        <taxon>Pseudomonadota</taxon>
        <taxon>Gammaproteobacteria</taxon>
        <taxon>Enterobacterales</taxon>
        <taxon>Enterobacteriaceae</taxon>
        <taxon>Jejubacter</taxon>
    </lineage>
</organism>
<dbReference type="Pfam" id="PF00578">
    <property type="entry name" value="AhpC-TSA"/>
    <property type="match status" value="1"/>
</dbReference>
<evidence type="ECO:0000313" key="2">
    <source>
        <dbReference type="EMBL" id="QCT22637.1"/>
    </source>
</evidence>
<dbReference type="InterPro" id="IPR050553">
    <property type="entry name" value="Thioredoxin_ResA/DsbE_sf"/>
</dbReference>
<reference evidence="2 3" key="1">
    <citation type="submission" date="2019-05" db="EMBL/GenBank/DDBJ databases">
        <title>Complete genome sequence of Izhakiella calystegiae KSNA2, an endophyte isolated from beach morning glory (Calystegia soldanella).</title>
        <authorList>
            <person name="Jiang L."/>
            <person name="Jeong J.C."/>
            <person name="Kim C.Y."/>
            <person name="Kim D.H."/>
            <person name="Kim S.W."/>
            <person name="Lee j."/>
        </authorList>
    </citation>
    <scope>NUCLEOTIDE SEQUENCE [LARGE SCALE GENOMIC DNA]</scope>
    <source>
        <strain evidence="2 3">KSNA2</strain>
    </source>
</reference>
<dbReference type="AlphaFoldDB" id="A0A4V1G8C2"/>
<protein>
    <submittedName>
        <fullName evidence="2">Redoxin domain-containing protein</fullName>
    </submittedName>
</protein>
<evidence type="ECO:0000259" key="1">
    <source>
        <dbReference type="PROSITE" id="PS51352"/>
    </source>
</evidence>
<dbReference type="PANTHER" id="PTHR42852:SF17">
    <property type="entry name" value="THIOREDOXIN-LIKE PROTEIN HI_1115"/>
    <property type="match status" value="1"/>
</dbReference>
<name>A0A4V1G8C2_9ENTR</name>
<dbReference type="InterPro" id="IPR013766">
    <property type="entry name" value="Thioredoxin_domain"/>
</dbReference>
<dbReference type="GO" id="GO:0016491">
    <property type="term" value="F:oxidoreductase activity"/>
    <property type="evidence" value="ECO:0007669"/>
    <property type="project" value="InterPro"/>
</dbReference>
<evidence type="ECO:0000313" key="3">
    <source>
        <dbReference type="Proteomes" id="UP000302163"/>
    </source>
</evidence>
<dbReference type="KEGG" id="izh:FEM41_08775"/>
<gene>
    <name evidence="2" type="ORF">FEM41_08775</name>
</gene>
<sequence>MLALTVAVVLVVDTLRSPTVSGQQLSQPLHTLDGKGVDLAALSQDKPLLVYIWATWCSICRHTTPGIEQRVKDGDNVLTIALRSGDDASLERWLARRRLSMPVVNDSAGRLAAAWQVGVTPTLLVVSKGKVVSSTTGWTSGPGIQLRLWWARLMQ</sequence>
<keyword evidence="3" id="KW-1185">Reference proteome</keyword>
<dbReference type="Gene3D" id="3.40.30.10">
    <property type="entry name" value="Glutaredoxin"/>
    <property type="match status" value="1"/>
</dbReference>
<dbReference type="Proteomes" id="UP000302163">
    <property type="component" value="Chromosome"/>
</dbReference>